<dbReference type="SUPFAM" id="SSF51161">
    <property type="entry name" value="Trimeric LpxA-like enzymes"/>
    <property type="match status" value="1"/>
</dbReference>
<comment type="catalytic activity">
    <reaction evidence="17 20">
        <text>alpha-D-glucosamine 1-phosphate + acetyl-CoA = N-acetyl-alpha-D-glucosamine 1-phosphate + CoA + H(+)</text>
        <dbReference type="Rhea" id="RHEA:13725"/>
        <dbReference type="ChEBI" id="CHEBI:15378"/>
        <dbReference type="ChEBI" id="CHEBI:57287"/>
        <dbReference type="ChEBI" id="CHEBI:57288"/>
        <dbReference type="ChEBI" id="CHEBI:57776"/>
        <dbReference type="ChEBI" id="CHEBI:58516"/>
        <dbReference type="EC" id="2.3.1.157"/>
    </reaction>
</comment>
<keyword evidence="10 20" id="KW-0677">Repeat</keyword>
<dbReference type="SUPFAM" id="SSF53448">
    <property type="entry name" value="Nucleotide-diphospho-sugar transferases"/>
    <property type="match status" value="1"/>
</dbReference>
<dbReference type="UniPathway" id="UPA00973"/>
<evidence type="ECO:0000256" key="19">
    <source>
        <dbReference type="ARBA" id="ARBA00049628"/>
    </source>
</evidence>
<dbReference type="CDD" id="cd03353">
    <property type="entry name" value="LbH_GlmU_C"/>
    <property type="match status" value="1"/>
</dbReference>
<accession>A0A1C6IUD5</accession>
<dbReference type="GO" id="GO:0000287">
    <property type="term" value="F:magnesium ion binding"/>
    <property type="evidence" value="ECO:0007669"/>
    <property type="project" value="UniProtKB-UniRule"/>
</dbReference>
<reference evidence="22" key="1">
    <citation type="submission" date="2015-09" db="EMBL/GenBank/DDBJ databases">
        <authorList>
            <consortium name="Pathogen Informatics"/>
        </authorList>
    </citation>
    <scope>NUCLEOTIDE SEQUENCE</scope>
    <source>
        <strain evidence="22">2789STDY5834896</strain>
    </source>
</reference>
<feature type="binding site" evidence="20">
    <location>
        <position position="230"/>
    </location>
    <ligand>
        <name>Mg(2+)</name>
        <dbReference type="ChEBI" id="CHEBI:18420"/>
    </ligand>
</feature>
<dbReference type="InterPro" id="IPR050065">
    <property type="entry name" value="GlmU-like"/>
</dbReference>
<evidence type="ECO:0000256" key="15">
    <source>
        <dbReference type="ARBA" id="ARBA00023315"/>
    </source>
</evidence>
<comment type="function">
    <text evidence="19 20">Catalyzes the last two sequential reactions in the de novo biosynthetic pathway for UDP-N-acetylglucosamine (UDP-GlcNAc). The C-terminal domain catalyzes the transfer of acetyl group from acetyl coenzyme A to glucosamine-1-phosphate (GlcN-1-P) to produce N-acetylglucosamine-1-phosphate (GlcNAc-1-P), which is converted into UDP-GlcNAc by the transfer of uridine 5-monophosphate (from uridine 5-triphosphate), a reaction catalyzed by the N-terminal domain.</text>
</comment>
<evidence type="ECO:0000256" key="5">
    <source>
        <dbReference type="ARBA" id="ARBA00007947"/>
    </source>
</evidence>
<evidence type="ECO:0000256" key="6">
    <source>
        <dbReference type="ARBA" id="ARBA00022490"/>
    </source>
</evidence>
<keyword evidence="9 20" id="KW-0479">Metal-binding</keyword>
<dbReference type="GO" id="GO:0016020">
    <property type="term" value="C:membrane"/>
    <property type="evidence" value="ECO:0007669"/>
    <property type="project" value="GOC"/>
</dbReference>
<evidence type="ECO:0000256" key="11">
    <source>
        <dbReference type="ARBA" id="ARBA00022842"/>
    </source>
</evidence>
<dbReference type="CDD" id="cd02540">
    <property type="entry name" value="GT2_GlmU_N_bac"/>
    <property type="match status" value="1"/>
</dbReference>
<sequence length="470" mass="50144">MEQTISAVVLAAGEGKRMRSKKPKVLCEVLFKPMINWVVDALHEADIQDICAVVGNGSQQVIDVLGDDVTTVLQKERLGTGHAVMQGRVFLSSRTNGHTLILCGDAPFIDADTIRRSLRAHVQSGDAVTVITAELSDPTGYGRIVKGSDGKIAAIVEQKDATSEQLLIKEVNSGAFWFKTGDLLEVLDSLKNDNAQGEYYLTDSVALLIEMGRGAGSFAAASDDVVLGANDRRSLYKLNQIARQRVIERMMDEGVEFVSCDGVVLSPDCQIGPDTKVLPGTIVKGRSVIGGGCIVGPNSLIDDSVIGDDSIINSTQMQNATVGSGVRMGPFVQLRPNSHIGDMAKVGNFVEVKNSTVGEKTSIAHLTYVGDSDVGDRVNFGCGCVTVNYDGSNKFRTTIESDSFIGCNTNLVAPVKVGQGAYTAAGSTITEDVPAGSLAIERGYQKNIEGWASKKLAARIKKQRAQKEEK</sequence>
<protein>
    <recommendedName>
        <fullName evidence="20">Bifunctional protein GlmU</fullName>
    </recommendedName>
    <domain>
        <recommendedName>
            <fullName evidence="20">UDP-N-acetylglucosamine pyrophosphorylase</fullName>
            <ecNumber evidence="20">2.7.7.23</ecNumber>
        </recommendedName>
        <alternativeName>
            <fullName evidence="20">N-acetylglucosamine-1-phosphate uridyltransferase</fullName>
        </alternativeName>
    </domain>
    <domain>
        <recommendedName>
            <fullName evidence="20">Glucosamine-1-phosphate N-acetyltransferase</fullName>
            <ecNumber evidence="20">2.3.1.157</ecNumber>
        </recommendedName>
    </domain>
</protein>
<evidence type="ECO:0000256" key="4">
    <source>
        <dbReference type="ARBA" id="ARBA00007707"/>
    </source>
</evidence>
<evidence type="ECO:0000256" key="8">
    <source>
        <dbReference type="ARBA" id="ARBA00022695"/>
    </source>
</evidence>
<evidence type="ECO:0000256" key="10">
    <source>
        <dbReference type="ARBA" id="ARBA00022737"/>
    </source>
</evidence>
<dbReference type="GO" id="GO:0008360">
    <property type="term" value="P:regulation of cell shape"/>
    <property type="evidence" value="ECO:0007669"/>
    <property type="project" value="UniProtKB-KW"/>
</dbReference>
<evidence type="ECO:0000313" key="22">
    <source>
        <dbReference type="EMBL" id="SCJ72945.1"/>
    </source>
</evidence>
<dbReference type="GO" id="GO:0009252">
    <property type="term" value="P:peptidoglycan biosynthetic process"/>
    <property type="evidence" value="ECO:0007669"/>
    <property type="project" value="UniProtKB-UniRule"/>
</dbReference>
<dbReference type="InterPro" id="IPR011004">
    <property type="entry name" value="Trimer_LpxA-like_sf"/>
</dbReference>
<evidence type="ECO:0000256" key="7">
    <source>
        <dbReference type="ARBA" id="ARBA00022679"/>
    </source>
</evidence>
<dbReference type="AlphaFoldDB" id="A0A1C6IUD5"/>
<dbReference type="UniPathway" id="UPA00113">
    <property type="reaction ID" value="UER00532"/>
</dbReference>
<feature type="region of interest" description="N-acetyltransferase" evidence="20">
    <location>
        <begin position="254"/>
        <end position="470"/>
    </location>
</feature>
<dbReference type="PANTHER" id="PTHR43584">
    <property type="entry name" value="NUCLEOTIDYL TRANSFERASE"/>
    <property type="match status" value="1"/>
</dbReference>
<dbReference type="Gene3D" id="2.160.10.10">
    <property type="entry name" value="Hexapeptide repeat proteins"/>
    <property type="match status" value="1"/>
</dbReference>
<keyword evidence="14 20" id="KW-0511">Multifunctional enzyme</keyword>
<feature type="region of interest" description="Pyrophosphorylase" evidence="20">
    <location>
        <begin position="1"/>
        <end position="232"/>
    </location>
</feature>
<dbReference type="GO" id="GO:0000902">
    <property type="term" value="P:cell morphogenesis"/>
    <property type="evidence" value="ECO:0007669"/>
    <property type="project" value="UniProtKB-UniRule"/>
</dbReference>
<dbReference type="NCBIfam" id="TIGR01173">
    <property type="entry name" value="glmU"/>
    <property type="match status" value="1"/>
</dbReference>
<dbReference type="Gene3D" id="3.90.550.10">
    <property type="entry name" value="Spore Coat Polysaccharide Biosynthesis Protein SpsA, Chain A"/>
    <property type="match status" value="1"/>
</dbReference>
<comment type="caution">
    <text evidence="20">Lacks conserved residue(s) required for the propagation of feature annotation.</text>
</comment>
<evidence type="ECO:0000256" key="18">
    <source>
        <dbReference type="ARBA" id="ARBA00048493"/>
    </source>
</evidence>
<dbReference type="InterPro" id="IPR029044">
    <property type="entry name" value="Nucleotide-diphossugar_trans"/>
</dbReference>
<keyword evidence="7 20" id="KW-0808">Transferase</keyword>
<gene>
    <name evidence="20 22" type="primary">glmU</name>
    <name evidence="22" type="ORF">SAMEA3545359_01666</name>
</gene>
<dbReference type="PANTHER" id="PTHR43584:SF3">
    <property type="entry name" value="BIFUNCTIONAL PROTEIN GLMU"/>
    <property type="match status" value="1"/>
</dbReference>
<keyword evidence="15 20" id="KW-0012">Acyltransferase</keyword>
<dbReference type="GO" id="GO:0019134">
    <property type="term" value="F:glucosamine-1-phosphate N-acetyltransferase activity"/>
    <property type="evidence" value="ECO:0007669"/>
    <property type="project" value="UniProtKB-UniRule"/>
</dbReference>
<keyword evidence="6 20" id="KW-0963">Cytoplasm</keyword>
<dbReference type="GO" id="GO:0005737">
    <property type="term" value="C:cytoplasm"/>
    <property type="evidence" value="ECO:0007669"/>
    <property type="project" value="UniProtKB-SubCell"/>
</dbReference>
<feature type="binding site" evidence="20">
    <location>
        <position position="230"/>
    </location>
    <ligand>
        <name>UDP-N-acetyl-alpha-D-glucosamine</name>
        <dbReference type="ChEBI" id="CHEBI:57705"/>
    </ligand>
</feature>
<feature type="binding site" evidence="20">
    <location>
        <position position="442"/>
    </location>
    <ligand>
        <name>acetyl-CoA</name>
        <dbReference type="ChEBI" id="CHEBI:57288"/>
    </ligand>
</feature>
<feature type="domain" description="Nucleotidyl transferase" evidence="21">
    <location>
        <begin position="7"/>
        <end position="219"/>
    </location>
</feature>
<dbReference type="EC" id="2.7.7.23" evidence="20"/>
<evidence type="ECO:0000256" key="1">
    <source>
        <dbReference type="ARBA" id="ARBA00004496"/>
    </source>
</evidence>
<organism evidence="22">
    <name type="scientific">uncultured Anaerotruncus sp</name>
    <dbReference type="NCBI Taxonomy" id="905011"/>
    <lineage>
        <taxon>Bacteria</taxon>
        <taxon>Bacillati</taxon>
        <taxon>Bacillota</taxon>
        <taxon>Clostridia</taxon>
        <taxon>Eubacteriales</taxon>
        <taxon>Oscillospiraceae</taxon>
        <taxon>Anaerotruncus</taxon>
        <taxon>environmental samples</taxon>
    </lineage>
</organism>
<comment type="similarity">
    <text evidence="5 20">In the N-terminal section; belongs to the N-acetylglucosamine-1-phosphate uridyltransferase family.</text>
</comment>
<dbReference type="GO" id="GO:0071555">
    <property type="term" value="P:cell wall organization"/>
    <property type="evidence" value="ECO:0007669"/>
    <property type="project" value="UniProtKB-KW"/>
</dbReference>
<feature type="binding site" evidence="20">
    <location>
        <position position="157"/>
    </location>
    <ligand>
        <name>UDP-N-acetyl-alpha-D-glucosamine</name>
        <dbReference type="ChEBI" id="CHEBI:57705"/>
    </ligand>
</feature>
<comment type="pathway">
    <text evidence="2 20">Nucleotide-sugar biosynthesis; UDP-N-acetyl-alpha-D-glucosamine biosynthesis; N-acetyl-alpha-D-glucosamine 1-phosphate from alpha-D-glucosamine 6-phosphate (route II): step 2/2.</text>
</comment>
<feature type="binding site" evidence="20">
    <location>
        <position position="105"/>
    </location>
    <ligand>
        <name>Mg(2+)</name>
        <dbReference type="ChEBI" id="CHEBI:18420"/>
    </ligand>
</feature>
<feature type="binding site" evidence="20">
    <location>
        <position position="142"/>
    </location>
    <ligand>
        <name>UDP-N-acetyl-alpha-D-glucosamine</name>
        <dbReference type="ChEBI" id="CHEBI:57705"/>
    </ligand>
</feature>
<evidence type="ECO:0000256" key="20">
    <source>
        <dbReference type="HAMAP-Rule" id="MF_01631"/>
    </source>
</evidence>
<feature type="binding site" evidence="20">
    <location>
        <begin position="79"/>
        <end position="80"/>
    </location>
    <ligand>
        <name>UDP-N-acetyl-alpha-D-glucosamine</name>
        <dbReference type="ChEBI" id="CHEBI:57705"/>
    </ligand>
</feature>
<comment type="pathway">
    <text evidence="20">Bacterial outer membrane biogenesis; LPS lipid A biosynthesis.</text>
</comment>
<evidence type="ECO:0000256" key="3">
    <source>
        <dbReference type="ARBA" id="ARBA00005208"/>
    </source>
</evidence>
<evidence type="ECO:0000256" key="12">
    <source>
        <dbReference type="ARBA" id="ARBA00022960"/>
    </source>
</evidence>
<dbReference type="InterPro" id="IPR038009">
    <property type="entry name" value="GlmU_C_LbH"/>
</dbReference>
<dbReference type="InterPro" id="IPR005882">
    <property type="entry name" value="Bifunctional_GlmU"/>
</dbReference>
<feature type="binding site" evidence="20">
    <location>
        <position position="74"/>
    </location>
    <ligand>
        <name>UDP-N-acetyl-alpha-D-glucosamine</name>
        <dbReference type="ChEBI" id="CHEBI:57705"/>
    </ligand>
</feature>
<feature type="binding site" evidence="20">
    <location>
        <position position="24"/>
    </location>
    <ligand>
        <name>UDP-N-acetyl-alpha-D-glucosamine</name>
        <dbReference type="ChEBI" id="CHEBI:57705"/>
    </ligand>
</feature>
<evidence type="ECO:0000256" key="16">
    <source>
        <dbReference type="ARBA" id="ARBA00023316"/>
    </source>
</evidence>
<feature type="binding site" evidence="20">
    <location>
        <position position="368"/>
    </location>
    <ligand>
        <name>UDP-N-acetyl-alpha-D-glucosamine</name>
        <dbReference type="ChEBI" id="CHEBI:57705"/>
    </ligand>
</feature>
<dbReference type="GO" id="GO:0009245">
    <property type="term" value="P:lipid A biosynthetic process"/>
    <property type="evidence" value="ECO:0007669"/>
    <property type="project" value="UniProtKB-UniRule"/>
</dbReference>
<proteinExistence type="inferred from homology"/>
<dbReference type="InterPro" id="IPR001451">
    <property type="entry name" value="Hexapep"/>
</dbReference>
<feature type="binding site" evidence="20">
    <location>
        <position position="353"/>
    </location>
    <ligand>
        <name>UDP-N-acetyl-alpha-D-glucosamine</name>
        <dbReference type="ChEBI" id="CHEBI:57705"/>
    </ligand>
</feature>
<dbReference type="EMBL" id="FMHG01000001">
    <property type="protein sequence ID" value="SCJ72945.1"/>
    <property type="molecule type" value="Genomic_DNA"/>
</dbReference>
<comment type="cofactor">
    <cofactor evidence="20">
        <name>Mg(2+)</name>
        <dbReference type="ChEBI" id="CHEBI:18420"/>
    </cofactor>
    <text evidence="20">Binds 1 Mg(2+) ion per subunit.</text>
</comment>
<evidence type="ECO:0000256" key="9">
    <source>
        <dbReference type="ARBA" id="ARBA00022723"/>
    </source>
</evidence>
<keyword evidence="16 20" id="KW-0961">Cell wall biogenesis/degradation</keyword>
<feature type="binding site" evidence="20">
    <location>
        <position position="425"/>
    </location>
    <ligand>
        <name>acetyl-CoA</name>
        <dbReference type="ChEBI" id="CHEBI:57288"/>
    </ligand>
</feature>
<dbReference type="HAMAP" id="MF_01631">
    <property type="entry name" value="GlmU"/>
    <property type="match status" value="1"/>
</dbReference>
<keyword evidence="12 20" id="KW-0133">Cell shape</keyword>
<name>A0A1C6IUD5_9FIRM</name>
<dbReference type="GO" id="GO:0006048">
    <property type="term" value="P:UDP-N-acetylglucosamine biosynthetic process"/>
    <property type="evidence" value="ECO:0007669"/>
    <property type="project" value="UniProtKB-UniPathway"/>
</dbReference>
<dbReference type="Pfam" id="PF00483">
    <property type="entry name" value="NTP_transferase"/>
    <property type="match status" value="1"/>
</dbReference>
<feature type="active site" description="Proton acceptor" evidence="20">
    <location>
        <position position="365"/>
    </location>
</feature>
<evidence type="ECO:0000259" key="21">
    <source>
        <dbReference type="Pfam" id="PF00483"/>
    </source>
</evidence>
<feature type="binding site" evidence="20">
    <location>
        <begin position="388"/>
        <end position="389"/>
    </location>
    <ligand>
        <name>acetyl-CoA</name>
        <dbReference type="ChEBI" id="CHEBI:57288"/>
    </ligand>
</feature>
<dbReference type="GO" id="GO:0003977">
    <property type="term" value="F:UDP-N-acetylglucosamine diphosphorylase activity"/>
    <property type="evidence" value="ECO:0007669"/>
    <property type="project" value="UniProtKB-UniRule"/>
</dbReference>
<dbReference type="InterPro" id="IPR005835">
    <property type="entry name" value="NTP_transferase_dom"/>
</dbReference>
<comment type="catalytic activity">
    <reaction evidence="18 20">
        <text>N-acetyl-alpha-D-glucosamine 1-phosphate + UTP + H(+) = UDP-N-acetyl-alpha-D-glucosamine + diphosphate</text>
        <dbReference type="Rhea" id="RHEA:13509"/>
        <dbReference type="ChEBI" id="CHEBI:15378"/>
        <dbReference type="ChEBI" id="CHEBI:33019"/>
        <dbReference type="ChEBI" id="CHEBI:46398"/>
        <dbReference type="ChEBI" id="CHEBI:57705"/>
        <dbReference type="ChEBI" id="CHEBI:57776"/>
        <dbReference type="EC" id="2.7.7.23"/>
    </reaction>
</comment>
<feature type="region of interest" description="Linker" evidence="20">
    <location>
        <begin position="233"/>
        <end position="253"/>
    </location>
</feature>
<keyword evidence="11 20" id="KW-0460">Magnesium</keyword>
<keyword evidence="13 20" id="KW-0573">Peptidoglycan synthesis</keyword>
<dbReference type="EC" id="2.3.1.157" evidence="20"/>
<comment type="pathway">
    <text evidence="3 20">Nucleotide-sugar biosynthesis; UDP-N-acetyl-alpha-D-glucosamine biosynthesis; UDP-N-acetyl-alpha-D-glucosamine from N-acetyl-alpha-D-glucosamine 1-phosphate: step 1/1.</text>
</comment>
<evidence type="ECO:0000256" key="2">
    <source>
        <dbReference type="ARBA" id="ARBA00005166"/>
    </source>
</evidence>
<comment type="subunit">
    <text evidence="20">Homotrimer.</text>
</comment>
<feature type="binding site" evidence="20">
    <location>
        <begin position="10"/>
        <end position="13"/>
    </location>
    <ligand>
        <name>UDP-N-acetyl-alpha-D-glucosamine</name>
        <dbReference type="ChEBI" id="CHEBI:57705"/>
    </ligand>
</feature>
<feature type="binding site" evidence="20">
    <location>
        <position position="172"/>
    </location>
    <ligand>
        <name>UDP-N-acetyl-alpha-D-glucosamine</name>
        <dbReference type="ChEBI" id="CHEBI:57705"/>
    </ligand>
</feature>
<dbReference type="Pfam" id="PF00132">
    <property type="entry name" value="Hexapep"/>
    <property type="match status" value="1"/>
</dbReference>
<comment type="similarity">
    <text evidence="4 20">In the C-terminal section; belongs to the transferase hexapeptide repeat family.</text>
</comment>
<comment type="subcellular location">
    <subcellularLocation>
        <location evidence="1 20">Cytoplasm</location>
    </subcellularLocation>
</comment>
<feature type="binding site" evidence="20">
    <location>
        <position position="335"/>
    </location>
    <ligand>
        <name>UDP-N-acetyl-alpha-D-glucosamine</name>
        <dbReference type="ChEBI" id="CHEBI:57705"/>
    </ligand>
</feature>
<evidence type="ECO:0000256" key="13">
    <source>
        <dbReference type="ARBA" id="ARBA00022984"/>
    </source>
</evidence>
<evidence type="ECO:0000256" key="14">
    <source>
        <dbReference type="ARBA" id="ARBA00023268"/>
    </source>
</evidence>
<feature type="binding site" evidence="20">
    <location>
        <position position="379"/>
    </location>
    <ligand>
        <name>UDP-N-acetyl-alpha-D-glucosamine</name>
        <dbReference type="ChEBI" id="CHEBI:57705"/>
    </ligand>
</feature>
<keyword evidence="8 20" id="KW-0548">Nucleotidyltransferase</keyword>
<evidence type="ECO:0000256" key="17">
    <source>
        <dbReference type="ARBA" id="ARBA00048247"/>
    </source>
</evidence>